<feature type="domain" description="Protein kinase" evidence="11">
    <location>
        <begin position="152"/>
        <end position="409"/>
    </location>
</feature>
<name>A0A485L8J1_9STRA</name>
<dbReference type="InterPro" id="IPR051131">
    <property type="entry name" value="NEK_Ser/Thr_kinase_NIMA"/>
</dbReference>
<evidence type="ECO:0000259" key="12">
    <source>
        <dbReference type="PROSITE" id="PS50110"/>
    </source>
</evidence>
<dbReference type="SMART" id="SM00448">
    <property type="entry name" value="REC"/>
    <property type="match status" value="1"/>
</dbReference>
<keyword evidence="9" id="KW-0597">Phosphoprotein</keyword>
<keyword evidence="5" id="KW-0418">Kinase</keyword>
<evidence type="ECO:0000313" key="15">
    <source>
        <dbReference type="Proteomes" id="UP000332933"/>
    </source>
</evidence>
<reference evidence="14 15" key="1">
    <citation type="submission" date="2019-03" db="EMBL/GenBank/DDBJ databases">
        <authorList>
            <person name="Gaulin E."/>
            <person name="Dumas B."/>
        </authorList>
    </citation>
    <scope>NUCLEOTIDE SEQUENCE [LARGE SCALE GENOMIC DNA]</scope>
    <source>
        <strain evidence="14">CBS 568.67</strain>
    </source>
</reference>
<dbReference type="PANTHER" id="PTHR44899:SF3">
    <property type="entry name" value="SERINE_THREONINE-PROTEIN KINASE NEK1"/>
    <property type="match status" value="1"/>
</dbReference>
<dbReference type="CDD" id="cd00156">
    <property type="entry name" value="REC"/>
    <property type="match status" value="1"/>
</dbReference>
<dbReference type="PROSITE" id="PS00108">
    <property type="entry name" value="PROTEIN_KINASE_ST"/>
    <property type="match status" value="1"/>
</dbReference>
<dbReference type="SMART" id="SM00220">
    <property type="entry name" value="S_TKc"/>
    <property type="match status" value="1"/>
</dbReference>
<dbReference type="Pfam" id="PF00072">
    <property type="entry name" value="Response_reg"/>
    <property type="match status" value="1"/>
</dbReference>
<dbReference type="Pfam" id="PF00069">
    <property type="entry name" value="Pkinase"/>
    <property type="match status" value="1"/>
</dbReference>
<evidence type="ECO:0000256" key="1">
    <source>
        <dbReference type="ARBA" id="ARBA00012513"/>
    </source>
</evidence>
<evidence type="ECO:0000256" key="6">
    <source>
        <dbReference type="ARBA" id="ARBA00022840"/>
    </source>
</evidence>
<dbReference type="PROSITE" id="PS00107">
    <property type="entry name" value="PROTEIN_KINASE_ATP"/>
    <property type="match status" value="1"/>
</dbReference>
<feature type="binding site" evidence="10">
    <location>
        <position position="181"/>
    </location>
    <ligand>
        <name>ATP</name>
        <dbReference type="ChEBI" id="CHEBI:30616"/>
    </ligand>
</feature>
<dbReference type="Pfam" id="PF04784">
    <property type="entry name" value="DUF547"/>
    <property type="match status" value="1"/>
</dbReference>
<evidence type="ECO:0000256" key="3">
    <source>
        <dbReference type="ARBA" id="ARBA00022679"/>
    </source>
</evidence>
<dbReference type="InterPro" id="IPR001789">
    <property type="entry name" value="Sig_transdc_resp-reg_receiver"/>
</dbReference>
<evidence type="ECO:0000256" key="4">
    <source>
        <dbReference type="ARBA" id="ARBA00022741"/>
    </source>
</evidence>
<dbReference type="InterPro" id="IPR000719">
    <property type="entry name" value="Prot_kinase_dom"/>
</dbReference>
<evidence type="ECO:0000256" key="7">
    <source>
        <dbReference type="ARBA" id="ARBA00047899"/>
    </source>
</evidence>
<dbReference type="SUPFAM" id="SSF56112">
    <property type="entry name" value="Protein kinase-like (PK-like)"/>
    <property type="match status" value="1"/>
</dbReference>
<dbReference type="FunFam" id="1.10.510.10:FF:000535">
    <property type="entry name" value="Serine/threonine-protein kinase a"/>
    <property type="match status" value="1"/>
</dbReference>
<dbReference type="CDD" id="cd08215">
    <property type="entry name" value="STKc_Nek"/>
    <property type="match status" value="1"/>
</dbReference>
<dbReference type="Proteomes" id="UP000332933">
    <property type="component" value="Unassembled WGS sequence"/>
</dbReference>
<dbReference type="InterPro" id="IPR011006">
    <property type="entry name" value="CheY-like_superfamily"/>
</dbReference>
<comment type="catalytic activity">
    <reaction evidence="7">
        <text>L-threonyl-[protein] + ATP = O-phospho-L-threonyl-[protein] + ADP + H(+)</text>
        <dbReference type="Rhea" id="RHEA:46608"/>
        <dbReference type="Rhea" id="RHEA-COMP:11060"/>
        <dbReference type="Rhea" id="RHEA-COMP:11605"/>
        <dbReference type="ChEBI" id="CHEBI:15378"/>
        <dbReference type="ChEBI" id="CHEBI:30013"/>
        <dbReference type="ChEBI" id="CHEBI:30616"/>
        <dbReference type="ChEBI" id="CHEBI:61977"/>
        <dbReference type="ChEBI" id="CHEBI:456216"/>
        <dbReference type="EC" id="2.7.11.1"/>
    </reaction>
</comment>
<dbReference type="SUPFAM" id="SSF52172">
    <property type="entry name" value="CheY-like"/>
    <property type="match status" value="1"/>
</dbReference>
<dbReference type="GO" id="GO:0004674">
    <property type="term" value="F:protein serine/threonine kinase activity"/>
    <property type="evidence" value="ECO:0007669"/>
    <property type="project" value="UniProtKB-KW"/>
</dbReference>
<dbReference type="Gene3D" id="1.10.510.10">
    <property type="entry name" value="Transferase(Phosphotransferase) domain 1"/>
    <property type="match status" value="1"/>
</dbReference>
<evidence type="ECO:0000259" key="11">
    <source>
        <dbReference type="PROSITE" id="PS50011"/>
    </source>
</evidence>
<evidence type="ECO:0000313" key="13">
    <source>
        <dbReference type="EMBL" id="KAF0690830.1"/>
    </source>
</evidence>
<dbReference type="PANTHER" id="PTHR44899">
    <property type="entry name" value="CAMK FAMILY PROTEIN KINASE"/>
    <property type="match status" value="1"/>
</dbReference>
<keyword evidence="4 10" id="KW-0547">Nucleotide-binding</keyword>
<dbReference type="InterPro" id="IPR011009">
    <property type="entry name" value="Kinase-like_dom_sf"/>
</dbReference>
<sequence length="893" mass="100148">MNPSDVHVLVVEDDEFTRMATIDILKSIGYVVTAVENGGDALKKLTDEPTRYDLVLCDVMLPVLNGIQLLECVQKEFNLSHIPIVMTSSNEEMDVVTSCLSKGAKDYLIKPIQYNTAKTLVRHVWLSRKSNNDGANRLSAANNSTTSIWRDLEVLRTIGKGTHGTVVLARRRGDGAVVAVKRVRLAATSENGRKQADNEVILLKSLYHVNIVRFYDSFIVDNDELNIVMEFSDGGNLRQVVKLRSRMQGGYFPEPLIMSWFAQLVLAVSYIHGKNVLHRDLKAQNVFLTKKHVVKLGDFGISKALSGDDLANTSVGTPESMSPEICRGERYGKKSDIWSLGCVLYEMTMLKRPFEAQSLPEMFTKICHGEYDPIPTVFSKELRLLIQLMLQQDPSKRPSIEDICRFPFVQAPIQAFLSDHAAEFELALQTEAKMNQAPQADVDMAGQDAAPVSAHFGAAQYMAAVPTFSPTAPEDVAMHQASSLPSPPSFNHSDSLREMAISSQVVGLGMHKPSPFDLLPTTTLQESLSLADRLRCLVTPTEVKATLWSFYPMVVTGQDLLDAYRANYLLETNKTPVSNDALLDLAYNAIHELMQSHAIHLVYGSGGPLGSADNLFRFQIDQRDCPLNMRYLYKPHSTSVDLPVELCLQARALAAELHTHVKFPAGIHLHWNLESPPADTSARLYRQFLQLIAAFQATDISKLTSKDRQVFFINIYNTMVLHGLIEIGLPQTSDQYKSFERDVVYLIGGMNFSLGDIRHGILRCNRKPPSAFWGRQFEAQDPRLAYCFHTRDPRSLLVLLEQSPPFPSATDAPILKPRQTDTDLEHYMRVFCQKQVGLDPASRTIRLPKVLRVYLEDFGSSESELINWLAQYMDDCPRDIMMYRIRYASGIVV</sequence>
<dbReference type="AlphaFoldDB" id="A0A485L8J1"/>
<dbReference type="EMBL" id="VJMH01006304">
    <property type="protein sequence ID" value="KAF0690830.1"/>
    <property type="molecule type" value="Genomic_DNA"/>
</dbReference>
<feature type="domain" description="Response regulatory" evidence="12">
    <location>
        <begin position="7"/>
        <end position="125"/>
    </location>
</feature>
<dbReference type="InterPro" id="IPR008271">
    <property type="entry name" value="Ser/Thr_kinase_AS"/>
</dbReference>
<evidence type="ECO:0000256" key="5">
    <source>
        <dbReference type="ARBA" id="ARBA00022777"/>
    </source>
</evidence>
<comment type="catalytic activity">
    <reaction evidence="8">
        <text>L-seryl-[protein] + ATP = O-phospho-L-seryl-[protein] + ADP + H(+)</text>
        <dbReference type="Rhea" id="RHEA:17989"/>
        <dbReference type="Rhea" id="RHEA-COMP:9863"/>
        <dbReference type="Rhea" id="RHEA-COMP:11604"/>
        <dbReference type="ChEBI" id="CHEBI:15378"/>
        <dbReference type="ChEBI" id="CHEBI:29999"/>
        <dbReference type="ChEBI" id="CHEBI:30616"/>
        <dbReference type="ChEBI" id="CHEBI:83421"/>
        <dbReference type="ChEBI" id="CHEBI:456216"/>
        <dbReference type="EC" id="2.7.11.1"/>
    </reaction>
</comment>
<dbReference type="InterPro" id="IPR017441">
    <property type="entry name" value="Protein_kinase_ATP_BS"/>
</dbReference>
<dbReference type="PROSITE" id="PS50110">
    <property type="entry name" value="RESPONSE_REGULATORY"/>
    <property type="match status" value="1"/>
</dbReference>
<keyword evidence="3" id="KW-0808">Transferase</keyword>
<evidence type="ECO:0000313" key="14">
    <source>
        <dbReference type="EMBL" id="VFT94561.1"/>
    </source>
</evidence>
<dbReference type="OrthoDB" id="248923at2759"/>
<evidence type="ECO:0000256" key="8">
    <source>
        <dbReference type="ARBA" id="ARBA00048679"/>
    </source>
</evidence>
<keyword evidence="2" id="KW-0723">Serine/threonine-protein kinase</keyword>
<dbReference type="PROSITE" id="PS50011">
    <property type="entry name" value="PROTEIN_KINASE_DOM"/>
    <property type="match status" value="1"/>
</dbReference>
<proteinExistence type="predicted"/>
<dbReference type="Gene3D" id="3.40.50.2300">
    <property type="match status" value="1"/>
</dbReference>
<feature type="modified residue" description="4-aspartylphosphate" evidence="9">
    <location>
        <position position="58"/>
    </location>
</feature>
<reference evidence="13" key="2">
    <citation type="submission" date="2019-06" db="EMBL/GenBank/DDBJ databases">
        <title>Genomics analysis of Aphanomyces spp. identifies a new class of oomycete effector associated with host adaptation.</title>
        <authorList>
            <person name="Gaulin E."/>
        </authorList>
    </citation>
    <scope>NUCLEOTIDE SEQUENCE</scope>
    <source>
        <strain evidence="13">CBS 578.67</strain>
    </source>
</reference>
<protein>
    <recommendedName>
        <fullName evidence="1">non-specific serine/threonine protein kinase</fullName>
        <ecNumber evidence="1">2.7.11.1</ecNumber>
    </recommendedName>
</protein>
<dbReference type="GO" id="GO:0005524">
    <property type="term" value="F:ATP binding"/>
    <property type="evidence" value="ECO:0007669"/>
    <property type="project" value="UniProtKB-UniRule"/>
</dbReference>
<dbReference type="EMBL" id="CAADRA010006325">
    <property type="protein sequence ID" value="VFT94561.1"/>
    <property type="molecule type" value="Genomic_DNA"/>
</dbReference>
<evidence type="ECO:0000256" key="10">
    <source>
        <dbReference type="PROSITE-ProRule" id="PRU10141"/>
    </source>
</evidence>
<dbReference type="InterPro" id="IPR006869">
    <property type="entry name" value="DUF547"/>
</dbReference>
<evidence type="ECO:0000256" key="9">
    <source>
        <dbReference type="PROSITE-ProRule" id="PRU00169"/>
    </source>
</evidence>
<keyword evidence="6 10" id="KW-0067">ATP-binding</keyword>
<dbReference type="EC" id="2.7.11.1" evidence="1"/>
<gene>
    <name evidence="14" type="primary">Aste57867_17818</name>
    <name evidence="13" type="ORF">As57867_017757</name>
    <name evidence="14" type="ORF">ASTE57867_17818</name>
</gene>
<keyword evidence="15" id="KW-1185">Reference proteome</keyword>
<evidence type="ECO:0000256" key="2">
    <source>
        <dbReference type="ARBA" id="ARBA00022527"/>
    </source>
</evidence>
<accession>A0A485L8J1</accession>
<organism evidence="14 15">
    <name type="scientific">Aphanomyces stellatus</name>
    <dbReference type="NCBI Taxonomy" id="120398"/>
    <lineage>
        <taxon>Eukaryota</taxon>
        <taxon>Sar</taxon>
        <taxon>Stramenopiles</taxon>
        <taxon>Oomycota</taxon>
        <taxon>Saprolegniomycetes</taxon>
        <taxon>Saprolegniales</taxon>
        <taxon>Verrucalvaceae</taxon>
        <taxon>Aphanomyces</taxon>
    </lineage>
</organism>
<dbReference type="GO" id="GO:0000160">
    <property type="term" value="P:phosphorelay signal transduction system"/>
    <property type="evidence" value="ECO:0007669"/>
    <property type="project" value="InterPro"/>
</dbReference>